<name>A0A2I8VRV4_9EURY</name>
<feature type="region of interest" description="Disordered" evidence="1">
    <location>
        <begin position="106"/>
        <end position="146"/>
    </location>
</feature>
<dbReference type="KEGG" id="srub:C2R22_24085"/>
<gene>
    <name evidence="3" type="ORF">C2R22_24085</name>
</gene>
<keyword evidence="4" id="KW-1185">Reference proteome</keyword>
<geneLocation type="plasmid" evidence="3">
    <name>unnamed4</name>
</geneLocation>
<evidence type="ECO:0000313" key="4">
    <source>
        <dbReference type="Proteomes" id="UP000236584"/>
    </source>
</evidence>
<dbReference type="RefSeq" id="WP_103428294.1">
    <property type="nucleotide sequence ID" value="NZ_CP026313.1"/>
</dbReference>
<dbReference type="InterPro" id="IPR058343">
    <property type="entry name" value="DUF8030"/>
</dbReference>
<dbReference type="GeneID" id="71812211"/>
<dbReference type="Pfam" id="PF26073">
    <property type="entry name" value="DUF8030"/>
    <property type="match status" value="1"/>
</dbReference>
<proteinExistence type="predicted"/>
<evidence type="ECO:0000256" key="1">
    <source>
        <dbReference type="SAM" id="MobiDB-lite"/>
    </source>
</evidence>
<sequence length="146" mass="16387">MASERRSKTRETYHAGTTDDDEAPWADLEVTVPTNRDHASVVALVECALVELTHEAVGAVFVSRQVGRSTRTQYVAGDDVGEQFQKRHFDDRLGWHETTVPRRTVRDELITQLTRSHSTSAERPSDEAASEPDTFAVKPVRDLRTP</sequence>
<accession>A0A2I8VRV4</accession>
<dbReference type="AlphaFoldDB" id="A0A2I8VRV4"/>
<dbReference type="Proteomes" id="UP000236584">
    <property type="component" value="Plasmid unnamed4"/>
</dbReference>
<feature type="compositionally biased region" description="Polar residues" evidence="1">
    <location>
        <begin position="111"/>
        <end position="122"/>
    </location>
</feature>
<feature type="region of interest" description="Disordered" evidence="1">
    <location>
        <begin position="1"/>
        <end position="25"/>
    </location>
</feature>
<organism evidence="3 4">
    <name type="scientific">Salinigranum rubrum</name>
    <dbReference type="NCBI Taxonomy" id="755307"/>
    <lineage>
        <taxon>Archaea</taxon>
        <taxon>Methanobacteriati</taxon>
        <taxon>Methanobacteriota</taxon>
        <taxon>Stenosarchaea group</taxon>
        <taxon>Halobacteria</taxon>
        <taxon>Halobacteriales</taxon>
        <taxon>Haloferacaceae</taxon>
        <taxon>Salinigranum</taxon>
    </lineage>
</organism>
<reference evidence="3 4" key="1">
    <citation type="submission" date="2018-01" db="EMBL/GenBank/DDBJ databases">
        <title>Complete genome sequence of Salinigranum rubrum GX10T, an extremely halophilic archaeon isolated from a marine solar saltern.</title>
        <authorList>
            <person name="Han S."/>
        </authorList>
    </citation>
    <scope>NUCLEOTIDE SEQUENCE [LARGE SCALE GENOMIC DNA]</scope>
    <source>
        <strain evidence="3 4">GX10</strain>
        <plasmid evidence="4">Plasmid unnamed4</plasmid>
    </source>
</reference>
<evidence type="ECO:0000313" key="3">
    <source>
        <dbReference type="EMBL" id="AUV84616.1"/>
    </source>
</evidence>
<feature type="compositionally biased region" description="Basic and acidic residues" evidence="1">
    <location>
        <begin position="1"/>
        <end position="13"/>
    </location>
</feature>
<feature type="domain" description="DUF8030" evidence="2">
    <location>
        <begin position="45"/>
        <end position="145"/>
    </location>
</feature>
<keyword evidence="3" id="KW-0614">Plasmid</keyword>
<evidence type="ECO:0000259" key="2">
    <source>
        <dbReference type="Pfam" id="PF26073"/>
    </source>
</evidence>
<dbReference type="EMBL" id="CP026313">
    <property type="protein sequence ID" value="AUV84616.1"/>
    <property type="molecule type" value="Genomic_DNA"/>
</dbReference>
<protein>
    <recommendedName>
        <fullName evidence="2">DUF8030 domain-containing protein</fullName>
    </recommendedName>
</protein>